<organism evidence="3 4">
    <name type="scientific">Colocasia esculenta</name>
    <name type="common">Wild taro</name>
    <name type="synonym">Arum esculentum</name>
    <dbReference type="NCBI Taxonomy" id="4460"/>
    <lineage>
        <taxon>Eukaryota</taxon>
        <taxon>Viridiplantae</taxon>
        <taxon>Streptophyta</taxon>
        <taxon>Embryophyta</taxon>
        <taxon>Tracheophyta</taxon>
        <taxon>Spermatophyta</taxon>
        <taxon>Magnoliopsida</taxon>
        <taxon>Liliopsida</taxon>
        <taxon>Araceae</taxon>
        <taxon>Aroideae</taxon>
        <taxon>Colocasieae</taxon>
        <taxon>Colocasia</taxon>
    </lineage>
</organism>
<keyword evidence="1" id="KW-0479">Metal-binding</keyword>
<dbReference type="GO" id="GO:0008270">
    <property type="term" value="F:zinc ion binding"/>
    <property type="evidence" value="ECO:0007669"/>
    <property type="project" value="UniProtKB-KW"/>
</dbReference>
<dbReference type="OrthoDB" id="1751327at2759"/>
<dbReference type="AlphaFoldDB" id="A0A843WN45"/>
<evidence type="ECO:0000313" key="4">
    <source>
        <dbReference type="Proteomes" id="UP000652761"/>
    </source>
</evidence>
<dbReference type="Gene3D" id="4.10.60.10">
    <property type="entry name" value="Zinc finger, CCHC-type"/>
    <property type="match status" value="1"/>
</dbReference>
<name>A0A843WN45_COLES</name>
<dbReference type="Proteomes" id="UP000652761">
    <property type="component" value="Unassembled WGS sequence"/>
</dbReference>
<dbReference type="PANTHER" id="PTHR15503">
    <property type="entry name" value="LDOC1 RELATED"/>
    <property type="match status" value="1"/>
</dbReference>
<dbReference type="EMBL" id="NMUH01003739">
    <property type="protein sequence ID" value="MQM06911.1"/>
    <property type="molecule type" value="Genomic_DNA"/>
</dbReference>
<dbReference type="GO" id="GO:0003676">
    <property type="term" value="F:nucleic acid binding"/>
    <property type="evidence" value="ECO:0007669"/>
    <property type="project" value="InterPro"/>
</dbReference>
<keyword evidence="1" id="KW-0862">Zinc</keyword>
<feature type="domain" description="CCHC-type" evidence="2">
    <location>
        <begin position="89"/>
        <end position="105"/>
    </location>
</feature>
<dbReference type="InterPro" id="IPR032567">
    <property type="entry name" value="RTL1-rel"/>
</dbReference>
<dbReference type="PANTHER" id="PTHR15503:SF45">
    <property type="entry name" value="RNA-DIRECTED DNA POLYMERASE HOMOLOG"/>
    <property type="match status" value="1"/>
</dbReference>
<proteinExistence type="predicted"/>
<protein>
    <recommendedName>
        <fullName evidence="2">CCHC-type domain-containing protein</fullName>
    </recommendedName>
</protein>
<dbReference type="Gene3D" id="2.40.70.10">
    <property type="entry name" value="Acid Proteases"/>
    <property type="match status" value="1"/>
</dbReference>
<dbReference type="InterPro" id="IPR021109">
    <property type="entry name" value="Peptidase_aspartic_dom_sf"/>
</dbReference>
<reference evidence="3" key="1">
    <citation type="submission" date="2017-07" db="EMBL/GenBank/DDBJ databases">
        <title>Taro Niue Genome Assembly and Annotation.</title>
        <authorList>
            <person name="Atibalentja N."/>
            <person name="Keating K."/>
            <person name="Fields C.J."/>
        </authorList>
    </citation>
    <scope>NUCLEOTIDE SEQUENCE</scope>
    <source>
        <strain evidence="3">Niue_2</strain>
        <tissue evidence="3">Leaf</tissue>
    </source>
</reference>
<evidence type="ECO:0000256" key="1">
    <source>
        <dbReference type="PROSITE-ProRule" id="PRU00047"/>
    </source>
</evidence>
<sequence>MEEALSAACMQEAEMEVYLEEKRTSLKRPALAFQGQDRKKKAPAFQQRAVAPATVATPTPGGGTVAEKLVCTQCGKRHGGKVCWVTSGRCLRCGDKNHKIRDCPKMAQQTTAAAAPAAARPAPRAVGRPRAQARVFALARDKAELAKHVTEGTILIMGMHARVLFDTGAMHSFVSEAFTKVLMKDDGLVSEKLEVPLSVHTPAGTILTEQCFSSLPVSIGEYILPGSFYLLKMKDYDAILGLHWLEEHYALMDCRRKLIIFQNPGKEEFVHPLPKSMLGKFIISDFKLHAPMSLKLPTGTEGWLEDRATRGVAELREETPYRGAIPVGARGGLGVNREIAGALYLWFLVCSVLGEFPTEPVTREAHPYPHRLRPVRGRRTRIKYVIGLTDLAEAFRHSCYQSKKSLEWLIEEIGVLEEMIRRKVPSV</sequence>
<keyword evidence="4" id="KW-1185">Reference proteome</keyword>
<evidence type="ECO:0000313" key="3">
    <source>
        <dbReference type="EMBL" id="MQM06911.1"/>
    </source>
</evidence>
<dbReference type="CDD" id="cd00303">
    <property type="entry name" value="retropepsin_like"/>
    <property type="match status" value="1"/>
</dbReference>
<dbReference type="Pfam" id="PF08284">
    <property type="entry name" value="RVP_2"/>
    <property type="match status" value="1"/>
</dbReference>
<dbReference type="PROSITE" id="PS50158">
    <property type="entry name" value="ZF_CCHC"/>
    <property type="match status" value="1"/>
</dbReference>
<evidence type="ECO:0000259" key="2">
    <source>
        <dbReference type="PROSITE" id="PS50158"/>
    </source>
</evidence>
<dbReference type="InterPro" id="IPR001878">
    <property type="entry name" value="Znf_CCHC"/>
</dbReference>
<keyword evidence="1" id="KW-0863">Zinc-finger</keyword>
<gene>
    <name evidence="3" type="ORF">Taro_039743</name>
</gene>
<accession>A0A843WN45</accession>
<comment type="caution">
    <text evidence="3">The sequence shown here is derived from an EMBL/GenBank/DDBJ whole genome shotgun (WGS) entry which is preliminary data.</text>
</comment>
<dbReference type="SUPFAM" id="SSF50630">
    <property type="entry name" value="Acid proteases"/>
    <property type="match status" value="1"/>
</dbReference>